<dbReference type="EMBL" id="JBHTJZ010000022">
    <property type="protein sequence ID" value="MFD0960580.1"/>
    <property type="molecule type" value="Genomic_DNA"/>
</dbReference>
<protein>
    <recommendedName>
        <fullName evidence="3">Zorya protein ZorC EH domain-containing protein</fullName>
    </recommendedName>
</protein>
<gene>
    <name evidence="1" type="ORF">ACFQ2I_14405</name>
</gene>
<evidence type="ECO:0000313" key="1">
    <source>
        <dbReference type="EMBL" id="MFD0960580.1"/>
    </source>
</evidence>
<name>A0ABW3HST7_9BACL</name>
<keyword evidence="2" id="KW-1185">Reference proteome</keyword>
<evidence type="ECO:0000313" key="2">
    <source>
        <dbReference type="Proteomes" id="UP001596989"/>
    </source>
</evidence>
<evidence type="ECO:0008006" key="3">
    <source>
        <dbReference type="Google" id="ProtNLM"/>
    </source>
</evidence>
<sequence>MHRTTGSFDEGTVPANKLTELKRKFELIYPLGPDEFSEFTADLSAKDEKLVIYLYHATMTPEWKSTIKAHLLTSSQRNKRLFRSSLDIMYDTDDSQILWDVIQAGYKQHQERLEKRIEPSDRIRWRKFVLADDPVDHLNDQIRQSESSMVDTAETYLLKEYHAFFKRLFFEVVMKADESFFLKEKTLFEKIFQRESNHMQQFLAHHCIRNCPNLDRVRDIGYIIYDVMSSDRQNPMLWREVGDEEKERFADWIFGKQLDDFFNQVSSSSERAAYWRKFAPMLRDMEVTDNKTTIIMYFERHVIIEVLTVGAVYIYEREVFNQHFQQKIDHMREERERLKHTIWGPQEVKREKLLNKDLIVTRNGSQGWLRHYSDWQSVFDRWLRDNLGWEVSEHVLQQKKRTRH</sequence>
<comment type="caution">
    <text evidence="1">The sequence shown here is derived from an EMBL/GenBank/DDBJ whole genome shotgun (WGS) entry which is preliminary data.</text>
</comment>
<dbReference type="Proteomes" id="UP001596989">
    <property type="component" value="Unassembled WGS sequence"/>
</dbReference>
<dbReference type="RefSeq" id="WP_377565155.1">
    <property type="nucleotide sequence ID" value="NZ_JBHTJZ010000022.1"/>
</dbReference>
<accession>A0ABW3HST7</accession>
<organism evidence="1 2">
    <name type="scientific">Paenibacillus chungangensis</name>
    <dbReference type="NCBI Taxonomy" id="696535"/>
    <lineage>
        <taxon>Bacteria</taxon>
        <taxon>Bacillati</taxon>
        <taxon>Bacillota</taxon>
        <taxon>Bacilli</taxon>
        <taxon>Bacillales</taxon>
        <taxon>Paenibacillaceae</taxon>
        <taxon>Paenibacillus</taxon>
    </lineage>
</organism>
<proteinExistence type="predicted"/>
<reference evidence="2" key="1">
    <citation type="journal article" date="2019" name="Int. J. Syst. Evol. Microbiol.">
        <title>The Global Catalogue of Microorganisms (GCM) 10K type strain sequencing project: providing services to taxonomists for standard genome sequencing and annotation.</title>
        <authorList>
            <consortium name="The Broad Institute Genomics Platform"/>
            <consortium name="The Broad Institute Genome Sequencing Center for Infectious Disease"/>
            <person name="Wu L."/>
            <person name="Ma J."/>
        </authorList>
    </citation>
    <scope>NUCLEOTIDE SEQUENCE [LARGE SCALE GENOMIC DNA]</scope>
    <source>
        <strain evidence="2">CCUG 59129</strain>
    </source>
</reference>